<sequence length="324" mass="36658">MERILHCIVAFVLLSSCSKDAPQADGMEDTQGYDWGNHIPFVTSYNTFGMPYTDRYESLPLPKGSVSMSEASGIAYSVRNPGKIWAHNDSGNPNILFLLDEHNGEIAARYQVNGTANLDWEDVEVAVGPDEGKSYLYISDTGDNDERRTNYSIYRFEEPLFEASHQGQLVRISTIAVDRIQFNYPDGSHDTEAMFVDPFTKDIFLTTKRDRVSMLYVLPYPQQTDGSSTCYKAGEFSFREASAATCSKDGLRVLIKNRQDIFYWERSANETMVQLLARTPVKAPYSGEPQGEAVCFDAENNYFTLSEQANFDAWPILYNYLLKN</sequence>
<evidence type="ECO:0008006" key="3">
    <source>
        <dbReference type="Google" id="ProtNLM"/>
    </source>
</evidence>
<dbReference type="AlphaFoldDB" id="A0A1H7F928"/>
<dbReference type="PROSITE" id="PS51257">
    <property type="entry name" value="PROKAR_LIPOPROTEIN"/>
    <property type="match status" value="1"/>
</dbReference>
<dbReference type="EMBL" id="FNZR01000001">
    <property type="protein sequence ID" value="SEK22651.1"/>
    <property type="molecule type" value="Genomic_DNA"/>
</dbReference>
<evidence type="ECO:0000313" key="2">
    <source>
        <dbReference type="Proteomes" id="UP000198916"/>
    </source>
</evidence>
<accession>A0A1H7F928</accession>
<protein>
    <recommendedName>
        <fullName evidence="3">WD40-like Beta Propeller Repeat</fullName>
    </recommendedName>
</protein>
<dbReference type="OrthoDB" id="9798438at2"/>
<name>A0A1H7F928_9SPHI</name>
<proteinExistence type="predicted"/>
<keyword evidence="2" id="KW-1185">Reference proteome</keyword>
<dbReference type="Proteomes" id="UP000198916">
    <property type="component" value="Unassembled WGS sequence"/>
</dbReference>
<reference evidence="2" key="1">
    <citation type="submission" date="2016-10" db="EMBL/GenBank/DDBJ databases">
        <authorList>
            <person name="Varghese N."/>
            <person name="Submissions S."/>
        </authorList>
    </citation>
    <scope>NUCLEOTIDE SEQUENCE [LARGE SCALE GENOMIC DNA]</scope>
    <source>
        <strain evidence="2">Jip14</strain>
    </source>
</reference>
<dbReference type="SUPFAM" id="SSF75011">
    <property type="entry name" value="3-carboxy-cis,cis-mucoante lactonizing enzyme"/>
    <property type="match status" value="1"/>
</dbReference>
<dbReference type="STRING" id="332977.SAMN05421740_101274"/>
<organism evidence="1 2">
    <name type="scientific">Parapedobacter koreensis</name>
    <dbReference type="NCBI Taxonomy" id="332977"/>
    <lineage>
        <taxon>Bacteria</taxon>
        <taxon>Pseudomonadati</taxon>
        <taxon>Bacteroidota</taxon>
        <taxon>Sphingobacteriia</taxon>
        <taxon>Sphingobacteriales</taxon>
        <taxon>Sphingobacteriaceae</taxon>
        <taxon>Parapedobacter</taxon>
    </lineage>
</organism>
<dbReference type="RefSeq" id="WP_143053760.1">
    <property type="nucleotide sequence ID" value="NZ_FNZR01000001.1"/>
</dbReference>
<gene>
    <name evidence="1" type="ORF">SAMN05421740_101274</name>
</gene>
<evidence type="ECO:0000313" key="1">
    <source>
        <dbReference type="EMBL" id="SEK22651.1"/>
    </source>
</evidence>